<dbReference type="PANTHER" id="PTHR33281">
    <property type="entry name" value="UPF0187 PROTEIN YNEE"/>
    <property type="match status" value="1"/>
</dbReference>
<evidence type="ECO:0000313" key="11">
    <source>
        <dbReference type="Proteomes" id="UP001254759"/>
    </source>
</evidence>
<comment type="similarity">
    <text evidence="8">Belongs to the anion channel-forming bestrophin (TC 1.A.46) family.</text>
</comment>
<keyword evidence="6" id="KW-0406">Ion transport</keyword>
<comment type="caution">
    <text evidence="10">The sequence shown here is derived from an EMBL/GenBank/DDBJ whole genome shotgun (WGS) entry which is preliminary data.</text>
</comment>
<keyword evidence="7 9" id="KW-0472">Membrane</keyword>
<dbReference type="InterPro" id="IPR044669">
    <property type="entry name" value="YneE/VCCN1/2-like"/>
</dbReference>
<name>A0ABU1RU41_9GAMM</name>
<evidence type="ECO:0000256" key="3">
    <source>
        <dbReference type="ARBA" id="ARBA00022475"/>
    </source>
</evidence>
<dbReference type="Proteomes" id="UP001254759">
    <property type="component" value="Unassembled WGS sequence"/>
</dbReference>
<sequence length="352" mass="39555">MESAVSAATPISRRSRTMYAGRSYKFSEFIVWTRRSLYVLIVLNIVLVALYQVFGLKWLSIPWGIVFLLGTTVALMAGFKNTQTYNRTWEGQQVWASIAAMSRLWGSMSRDFLTDAKDSRRLVYRHLAWLTALRYQMRDSKVWETLKNAPNAEYRKHYGVPEKENALEAEITKYVSPEETRRILIATGKATQVLGLQSEALREMLSAGTIPANVFVELQKILKEFHDQQAKSERIKNYPYPRQYAIVSAIFVRILCLLLPLGMIGELERMNQVVGGAMAGHMVWLAIPLSVLISWMYAALDQVGESSANPFEGGANDVPISQICASIEIDLRELLGESGLPANALPSSPIVM</sequence>
<dbReference type="RefSeq" id="WP_310093568.1">
    <property type="nucleotide sequence ID" value="NZ_JAVDTT010000002.1"/>
</dbReference>
<feature type="transmembrane region" description="Helical" evidence="9">
    <location>
        <begin position="282"/>
        <end position="300"/>
    </location>
</feature>
<evidence type="ECO:0000256" key="2">
    <source>
        <dbReference type="ARBA" id="ARBA00022448"/>
    </source>
</evidence>
<reference evidence="10 11" key="1">
    <citation type="submission" date="2023-07" db="EMBL/GenBank/DDBJ databases">
        <title>Sorghum-associated microbial communities from plants grown in Nebraska, USA.</title>
        <authorList>
            <person name="Schachtman D."/>
        </authorList>
    </citation>
    <scope>NUCLEOTIDE SEQUENCE [LARGE SCALE GENOMIC DNA]</scope>
    <source>
        <strain evidence="10 11">BE107</strain>
    </source>
</reference>
<accession>A0ABU1RU41</accession>
<dbReference type="PANTHER" id="PTHR33281:SF19">
    <property type="entry name" value="VOLTAGE-DEPENDENT ANION CHANNEL-FORMING PROTEIN YNEE"/>
    <property type="match status" value="1"/>
</dbReference>
<evidence type="ECO:0000256" key="9">
    <source>
        <dbReference type="SAM" id="Phobius"/>
    </source>
</evidence>
<feature type="transmembrane region" description="Helical" evidence="9">
    <location>
        <begin position="37"/>
        <end position="54"/>
    </location>
</feature>
<evidence type="ECO:0000256" key="5">
    <source>
        <dbReference type="ARBA" id="ARBA00022989"/>
    </source>
</evidence>
<evidence type="ECO:0000313" key="10">
    <source>
        <dbReference type="EMBL" id="MDR6842127.1"/>
    </source>
</evidence>
<feature type="transmembrane region" description="Helical" evidence="9">
    <location>
        <begin position="244"/>
        <end position="262"/>
    </location>
</feature>
<evidence type="ECO:0000256" key="4">
    <source>
        <dbReference type="ARBA" id="ARBA00022692"/>
    </source>
</evidence>
<keyword evidence="5 9" id="KW-1133">Transmembrane helix</keyword>
<protein>
    <submittedName>
        <fullName evidence="10">Membrane protein</fullName>
    </submittedName>
</protein>
<evidence type="ECO:0000256" key="7">
    <source>
        <dbReference type="ARBA" id="ARBA00023136"/>
    </source>
</evidence>
<evidence type="ECO:0000256" key="8">
    <source>
        <dbReference type="ARBA" id="ARBA00034708"/>
    </source>
</evidence>
<keyword evidence="11" id="KW-1185">Reference proteome</keyword>
<keyword evidence="4 9" id="KW-0812">Transmembrane</keyword>
<dbReference type="EMBL" id="JAVDTT010000002">
    <property type="protein sequence ID" value="MDR6842127.1"/>
    <property type="molecule type" value="Genomic_DNA"/>
</dbReference>
<keyword evidence="3" id="KW-1003">Cell membrane</keyword>
<dbReference type="Pfam" id="PF25539">
    <property type="entry name" value="Bestrophin_2"/>
    <property type="match status" value="1"/>
</dbReference>
<feature type="transmembrane region" description="Helical" evidence="9">
    <location>
        <begin position="60"/>
        <end position="79"/>
    </location>
</feature>
<evidence type="ECO:0000256" key="1">
    <source>
        <dbReference type="ARBA" id="ARBA00004651"/>
    </source>
</evidence>
<gene>
    <name evidence="10" type="ORF">J2W94_002412</name>
</gene>
<comment type="subcellular location">
    <subcellularLocation>
        <location evidence="1">Cell membrane</location>
        <topology evidence="1">Multi-pass membrane protein</topology>
    </subcellularLocation>
</comment>
<evidence type="ECO:0000256" key="6">
    <source>
        <dbReference type="ARBA" id="ARBA00023065"/>
    </source>
</evidence>
<organism evidence="10 11">
    <name type="scientific">Pseudoxanthomonas sacheonensis</name>
    <dbReference type="NCBI Taxonomy" id="443615"/>
    <lineage>
        <taxon>Bacteria</taxon>
        <taxon>Pseudomonadati</taxon>
        <taxon>Pseudomonadota</taxon>
        <taxon>Gammaproteobacteria</taxon>
        <taxon>Lysobacterales</taxon>
        <taxon>Lysobacteraceae</taxon>
        <taxon>Pseudoxanthomonas</taxon>
    </lineage>
</organism>
<keyword evidence="2" id="KW-0813">Transport</keyword>
<proteinExistence type="inferred from homology"/>